<dbReference type="Pfam" id="PF02463">
    <property type="entry name" value="SMC_N"/>
    <property type="match status" value="1"/>
</dbReference>
<dbReference type="OrthoDB" id="5575062at2759"/>
<evidence type="ECO:0000313" key="16">
    <source>
        <dbReference type="Proteomes" id="UP000237105"/>
    </source>
</evidence>
<dbReference type="Proteomes" id="UP000237105">
    <property type="component" value="Unassembled WGS sequence"/>
</dbReference>
<evidence type="ECO:0000259" key="14">
    <source>
        <dbReference type="SMART" id="SM00968"/>
    </source>
</evidence>
<comment type="caution">
    <text evidence="15">The sequence shown here is derived from an EMBL/GenBank/DDBJ whole genome shotgun (WGS) entry which is preliminary data.</text>
</comment>
<dbReference type="Gene3D" id="1.10.287.1490">
    <property type="match status" value="1"/>
</dbReference>
<evidence type="ECO:0000256" key="10">
    <source>
        <dbReference type="ARBA" id="ARBA00023254"/>
    </source>
</evidence>
<gene>
    <name evidence="15" type="ORF">PanWU01x14_364560</name>
</gene>
<proteinExistence type="inferred from homology"/>
<keyword evidence="6" id="KW-0067">ATP-binding</keyword>
<feature type="coiled-coil region" evidence="13">
    <location>
        <begin position="721"/>
        <end position="842"/>
    </location>
</feature>
<evidence type="ECO:0000256" key="9">
    <source>
        <dbReference type="ARBA" id="ARBA00023242"/>
    </source>
</evidence>
<accession>A0A2P5A699</accession>
<dbReference type="Gene3D" id="3.30.70.1620">
    <property type="match status" value="1"/>
</dbReference>
<protein>
    <recommendedName>
        <fullName evidence="12">Structural maintenance of chromosomes protein</fullName>
    </recommendedName>
</protein>
<feature type="domain" description="SMC hinge" evidence="14">
    <location>
        <begin position="555"/>
        <end position="671"/>
    </location>
</feature>
<comment type="similarity">
    <text evidence="2">Belongs to the SMC family. SMC4 subfamily.</text>
</comment>
<dbReference type="GO" id="GO:0016887">
    <property type="term" value="F:ATP hydrolysis activity"/>
    <property type="evidence" value="ECO:0007669"/>
    <property type="project" value="InterPro"/>
</dbReference>
<keyword evidence="10" id="KW-0469">Meiosis</keyword>
<evidence type="ECO:0000256" key="7">
    <source>
        <dbReference type="ARBA" id="ARBA00023054"/>
    </source>
</evidence>
<dbReference type="Pfam" id="PF06470">
    <property type="entry name" value="SMC_hinge"/>
    <property type="match status" value="1"/>
</dbReference>
<evidence type="ECO:0000256" key="13">
    <source>
        <dbReference type="SAM" id="Coils"/>
    </source>
</evidence>
<evidence type="ECO:0000256" key="4">
    <source>
        <dbReference type="ARBA" id="ARBA00022741"/>
    </source>
</evidence>
<evidence type="ECO:0000256" key="12">
    <source>
        <dbReference type="PIRNR" id="PIRNR005719"/>
    </source>
</evidence>
<dbReference type="InterPro" id="IPR024704">
    <property type="entry name" value="SMC"/>
</dbReference>
<evidence type="ECO:0000256" key="11">
    <source>
        <dbReference type="ARBA" id="ARBA00023306"/>
    </source>
</evidence>
<keyword evidence="4" id="KW-0547">Nucleotide-binding</keyword>
<dbReference type="Gene3D" id="1.20.1060.20">
    <property type="match status" value="1"/>
</dbReference>
<evidence type="ECO:0000256" key="2">
    <source>
        <dbReference type="ARBA" id="ARBA00006005"/>
    </source>
</evidence>
<name>A0A2P5A699_PARAD</name>
<dbReference type="GO" id="GO:0005524">
    <property type="term" value="F:ATP binding"/>
    <property type="evidence" value="ECO:0007669"/>
    <property type="project" value="UniProtKB-KW"/>
</dbReference>
<evidence type="ECO:0000256" key="3">
    <source>
        <dbReference type="ARBA" id="ARBA00022618"/>
    </source>
</evidence>
<keyword evidence="8" id="KW-0226">DNA condensation</keyword>
<keyword evidence="9 12" id="KW-0539">Nucleus</keyword>
<dbReference type="GO" id="GO:0051301">
    <property type="term" value="P:cell division"/>
    <property type="evidence" value="ECO:0007669"/>
    <property type="project" value="UniProtKB-KW"/>
</dbReference>
<dbReference type="GO" id="GO:0000796">
    <property type="term" value="C:condensin complex"/>
    <property type="evidence" value="ECO:0007669"/>
    <property type="project" value="TreeGrafter"/>
</dbReference>
<keyword evidence="11" id="KW-0131">Cell cycle</keyword>
<evidence type="ECO:0000256" key="8">
    <source>
        <dbReference type="ARBA" id="ARBA00023067"/>
    </source>
</evidence>
<feature type="coiled-coil region" evidence="13">
    <location>
        <begin position="879"/>
        <end position="1015"/>
    </location>
</feature>
<dbReference type="AlphaFoldDB" id="A0A2P5A699"/>
<keyword evidence="7 13" id="KW-0175">Coiled coil</keyword>
<dbReference type="GO" id="GO:0005634">
    <property type="term" value="C:nucleus"/>
    <property type="evidence" value="ECO:0007669"/>
    <property type="project" value="UniProtKB-SubCell"/>
</dbReference>
<dbReference type="SUPFAM" id="SSF75553">
    <property type="entry name" value="Smc hinge domain"/>
    <property type="match status" value="1"/>
</dbReference>
<dbReference type="InterPro" id="IPR003395">
    <property type="entry name" value="RecF/RecN/SMC_N"/>
</dbReference>
<keyword evidence="3" id="KW-0132">Cell division</keyword>
<dbReference type="FunFam" id="1.20.1060.20:FF:000003">
    <property type="entry name" value="Structural maintenance of chromosomes 4"/>
    <property type="match status" value="1"/>
</dbReference>
<dbReference type="FunFam" id="3.40.50.300:FF:000481">
    <property type="entry name" value="Structural maintenance of chromosomes 4"/>
    <property type="match status" value="1"/>
</dbReference>
<evidence type="ECO:0000256" key="6">
    <source>
        <dbReference type="ARBA" id="ARBA00022840"/>
    </source>
</evidence>
<dbReference type="SUPFAM" id="SSF52540">
    <property type="entry name" value="P-loop containing nucleoside triphosphate hydrolases"/>
    <property type="match status" value="1"/>
</dbReference>
<dbReference type="InterPro" id="IPR036277">
    <property type="entry name" value="SMC_hinge_sf"/>
</dbReference>
<dbReference type="FunFam" id="3.40.50.300:FF:000585">
    <property type="entry name" value="Structural maintenance of chromosomes 4"/>
    <property type="match status" value="1"/>
</dbReference>
<reference evidence="16" key="1">
    <citation type="submission" date="2016-06" db="EMBL/GenBank/DDBJ databases">
        <title>Parallel loss of symbiosis genes in relatives of nitrogen-fixing non-legume Parasponia.</title>
        <authorList>
            <person name="Van Velzen R."/>
            <person name="Holmer R."/>
            <person name="Bu F."/>
            <person name="Rutten L."/>
            <person name="Van Zeijl A."/>
            <person name="Liu W."/>
            <person name="Santuari L."/>
            <person name="Cao Q."/>
            <person name="Sharma T."/>
            <person name="Shen D."/>
            <person name="Roswanjaya Y."/>
            <person name="Wardhani T."/>
            <person name="Kalhor M.S."/>
            <person name="Jansen J."/>
            <person name="Van den Hoogen J."/>
            <person name="Gungor B."/>
            <person name="Hartog M."/>
            <person name="Hontelez J."/>
            <person name="Verver J."/>
            <person name="Yang W.-C."/>
            <person name="Schijlen E."/>
            <person name="Repin R."/>
            <person name="Schilthuizen M."/>
            <person name="Schranz E."/>
            <person name="Heidstra R."/>
            <person name="Miyata K."/>
            <person name="Fedorova E."/>
            <person name="Kohlen W."/>
            <person name="Bisseling T."/>
            <person name="Smit S."/>
            <person name="Geurts R."/>
        </authorList>
    </citation>
    <scope>NUCLEOTIDE SEQUENCE [LARGE SCALE GENOMIC DNA]</scope>
    <source>
        <strain evidence="16">cv. WU1-14</strain>
    </source>
</reference>
<dbReference type="GO" id="GO:0007076">
    <property type="term" value="P:mitotic chromosome condensation"/>
    <property type="evidence" value="ECO:0007669"/>
    <property type="project" value="TreeGrafter"/>
</dbReference>
<dbReference type="PANTHER" id="PTHR18937:SF172">
    <property type="entry name" value="STRUCTURAL MAINTENANCE OF CHROMOSOMES PROTEIN"/>
    <property type="match status" value="1"/>
</dbReference>
<dbReference type="PIRSF" id="PIRSF005719">
    <property type="entry name" value="SMC"/>
    <property type="match status" value="1"/>
</dbReference>
<feature type="coiled-coil region" evidence="13">
    <location>
        <begin position="216"/>
        <end position="415"/>
    </location>
</feature>
<keyword evidence="16" id="KW-1185">Reference proteome</keyword>
<evidence type="ECO:0000256" key="5">
    <source>
        <dbReference type="ARBA" id="ARBA00022776"/>
    </source>
</evidence>
<evidence type="ECO:0000313" key="15">
    <source>
        <dbReference type="EMBL" id="PON32062.1"/>
    </source>
</evidence>
<dbReference type="EMBL" id="JXTB01000873">
    <property type="protein sequence ID" value="PON32062.1"/>
    <property type="molecule type" value="Genomic_DNA"/>
</dbReference>
<dbReference type="STRING" id="3476.A0A2P5A699"/>
<sequence>METQDEFMAEASDAVPGSSRGPRLFIKEMVMRNFKSYAGEQRVGPFHKSFSAVVGPNGSGKSNVIDAMLFVFGKRAKQMRLNKVSELIHNSTNHQNLDSAGVSVHFQEIIDLDDGTYEAVPGSDFVITRVAFRDNSSKYYINDRTSNFTEVTRKLKGKGVDLDNNRFLILQGEVEQISMMKPKAQGPHDEGFLEYLEDIIGTNKYVEKIDESFKELESLNEKRSGVVQMVKLAEKERDGLEDVKNEAEAYMLKELSLLKWQEKATRLAHDDTSAKMVELQEKVSSLEENLKMEREKIREHNNALKELESEHNKKMKRQEDLDNELKKCKDEFKDFEREDVKYREDLKHMKQKIKKLTDKLEKDSSKIEDLEKESENSTNLIPKLEENIPKLQKLLAEEEKVLEEVTENSKVETERYWSELANVRAELEPWEKQLIEHKGKLEVASTENKLLSEKHEAGRAAFEDAGKQMENILEAIEMKTQSIGKIQNDLESSKLDAMEARKVEQECVKEQEELIPLEQVARQKVAELKSVMDSEKSQGSVLKAILQAKESNRIQGIYGRMGDLGAIDAKYDVAISTACPGLDYIVVETTGAAQACVELLRRENLGVATFMILEKQVDYLPKLKEKVHTTEGVPRLFDLVKVQDERMKLAFFAALGNTIVAKDLDQATRIAYSGNKEFRRVVTLDGALFEKSGTMSGGGSKPRGGKMGTSIRATSVSTEAVANAEKELSTMVEKLKSIRERISDAVRRYQASEKAVARLEMELAKTQKEIDSLNTQHSYLEKQHDSLKAASQPKKEELNRLEELKKIISAEEKEINKLTQGSKQLKEKALEIQNNIENAGGERLKAQKSKVNKIQSDIDKNSTDINRHKVQIETGQKMIKKLTKGIEESTKEKERLTQEKEKLRDKFKEIEQKAFTVQENYKKTQELIDQHKDDLDKTKSEYNKKKRTVDELRASEVDADYKLKDMKKLYNELELKGNGYRKKLDELQNALVKHMEQIQKDLVDSEKLKATLTDENLNKACDLKRALEMVTLLEAQLKEMNPNLDSIAEYRRKVSLYSERVEDLNSVTQQRDDIKKQLDEFMAGFNTISLKLKEMYQMITLGGDAELELVDSLDPFSEGVVFSVRPPKKSWKNIANLSGGEKTLSSLALVFALHHYKPTPLYVMDEIDAALDFKNVSIVGHYVKDRTKDAQFIIISLRNNMFELADRLVGIYKTDNCTKSITINPGSFVVCEKAA</sequence>
<dbReference type="InterPro" id="IPR027417">
    <property type="entry name" value="P-loop_NTPase"/>
</dbReference>
<evidence type="ECO:0000256" key="1">
    <source>
        <dbReference type="ARBA" id="ARBA00004123"/>
    </source>
</evidence>
<keyword evidence="5" id="KW-0498">Mitosis</keyword>
<dbReference type="Gene3D" id="3.40.50.300">
    <property type="entry name" value="P-loop containing nucleotide triphosphate hydrolases"/>
    <property type="match status" value="2"/>
</dbReference>
<dbReference type="InterPro" id="IPR010935">
    <property type="entry name" value="SMC_hinge"/>
</dbReference>
<comment type="subcellular location">
    <subcellularLocation>
        <location evidence="1 12">Nucleus</location>
    </subcellularLocation>
</comment>
<dbReference type="SMART" id="SM00968">
    <property type="entry name" value="SMC_hinge"/>
    <property type="match status" value="1"/>
</dbReference>
<dbReference type="GO" id="GO:0051321">
    <property type="term" value="P:meiotic cell cycle"/>
    <property type="evidence" value="ECO:0007669"/>
    <property type="project" value="UniProtKB-KW"/>
</dbReference>
<dbReference type="PANTHER" id="PTHR18937">
    <property type="entry name" value="STRUCTURAL MAINTENANCE OF CHROMOSOMES SMC FAMILY MEMBER"/>
    <property type="match status" value="1"/>
</dbReference>
<organism evidence="15 16">
    <name type="scientific">Parasponia andersonii</name>
    <name type="common">Sponia andersonii</name>
    <dbReference type="NCBI Taxonomy" id="3476"/>
    <lineage>
        <taxon>Eukaryota</taxon>
        <taxon>Viridiplantae</taxon>
        <taxon>Streptophyta</taxon>
        <taxon>Embryophyta</taxon>
        <taxon>Tracheophyta</taxon>
        <taxon>Spermatophyta</taxon>
        <taxon>Magnoliopsida</taxon>
        <taxon>eudicotyledons</taxon>
        <taxon>Gunneridae</taxon>
        <taxon>Pentapetalae</taxon>
        <taxon>rosids</taxon>
        <taxon>fabids</taxon>
        <taxon>Rosales</taxon>
        <taxon>Cannabaceae</taxon>
        <taxon>Parasponia</taxon>
    </lineage>
</organism>